<keyword evidence="1" id="KW-0547">Nucleotide-binding</keyword>
<dbReference type="SUPFAM" id="SSF56059">
    <property type="entry name" value="Glutathione synthetase ATP-binding domain-like"/>
    <property type="match status" value="1"/>
</dbReference>
<feature type="domain" description="ATP-grasp" evidence="2">
    <location>
        <begin position="119"/>
        <end position="321"/>
    </location>
</feature>
<dbReference type="KEGG" id="amus:LMH87_011815"/>
<accession>A0A9W8UIT5</accession>
<evidence type="ECO:0000313" key="4">
    <source>
        <dbReference type="Proteomes" id="UP001144673"/>
    </source>
</evidence>
<dbReference type="GeneID" id="80898974"/>
<organism evidence="3 4">
    <name type="scientific">Akanthomyces muscarius</name>
    <name type="common">Entomopathogenic fungus</name>
    <name type="synonym">Lecanicillium muscarium</name>
    <dbReference type="NCBI Taxonomy" id="2231603"/>
    <lineage>
        <taxon>Eukaryota</taxon>
        <taxon>Fungi</taxon>
        <taxon>Dikarya</taxon>
        <taxon>Ascomycota</taxon>
        <taxon>Pezizomycotina</taxon>
        <taxon>Sordariomycetes</taxon>
        <taxon>Hypocreomycetidae</taxon>
        <taxon>Hypocreales</taxon>
        <taxon>Cordycipitaceae</taxon>
        <taxon>Akanthomyces</taxon>
    </lineage>
</organism>
<dbReference type="GO" id="GO:0005524">
    <property type="term" value="F:ATP binding"/>
    <property type="evidence" value="ECO:0007669"/>
    <property type="project" value="UniProtKB-UniRule"/>
</dbReference>
<proteinExistence type="predicted"/>
<dbReference type="GO" id="GO:0046872">
    <property type="term" value="F:metal ion binding"/>
    <property type="evidence" value="ECO:0007669"/>
    <property type="project" value="InterPro"/>
</dbReference>
<name>A0A9W8UIT5_AKAMU</name>
<sequence>MSKGVELARLFHQQGHIVIGADADALACGRVSHAIRKFHHLPVPASDLHAQADDPLQYEEALLRIVKTENIDLWVSVSGVGSAVQDSIAKDVIERLTKAKAIQFDSQHVTILDAKDTFIEHVRKIGLKVPDSHRIKSKDDLISFLRSRGSLSLEPDSTLYLIKPVGVNDAARLDMPLLPLDTEKKTLSRIGALNLSNVSSFIAQEFIQGEEYCTHSLVIRGRVMAFVACPSTDILMHYTALPQNSSLADSMRRFTVAVAENAGESFTGHLSFDFMVKSSAGSSSKEPEQIYPIECNPRVHTAVVLFRDTPKLVDLYLSALDPDLEAGKEILCPQKIQRYYWLGQDLVEKLFCPMYRIICDGTGSVKDVLSQLALFADHVLYWKDGTFVMWDPWPFWWLYHVQWPARLIYCLMRGTKWEKANVSTGKMFETA</sequence>
<dbReference type="Proteomes" id="UP001144673">
    <property type="component" value="Chromosome 4"/>
</dbReference>
<dbReference type="EMBL" id="JAJHUN010000009">
    <property type="protein sequence ID" value="KAJ4151098.1"/>
    <property type="molecule type" value="Genomic_DNA"/>
</dbReference>
<dbReference type="PROSITE" id="PS50975">
    <property type="entry name" value="ATP_GRASP"/>
    <property type="match status" value="1"/>
</dbReference>
<keyword evidence="4" id="KW-1185">Reference proteome</keyword>
<dbReference type="RefSeq" id="XP_056052812.1">
    <property type="nucleotide sequence ID" value="XM_056201019.1"/>
</dbReference>
<dbReference type="AlphaFoldDB" id="A0A9W8UIT5"/>
<keyword evidence="1" id="KW-0067">ATP-binding</keyword>
<dbReference type="InterPro" id="IPR011761">
    <property type="entry name" value="ATP-grasp"/>
</dbReference>
<comment type="caution">
    <text evidence="3">The sequence shown here is derived from an EMBL/GenBank/DDBJ whole genome shotgun (WGS) entry which is preliminary data.</text>
</comment>
<protein>
    <recommendedName>
        <fullName evidence="2">ATP-grasp domain-containing protein</fullName>
    </recommendedName>
</protein>
<evidence type="ECO:0000259" key="2">
    <source>
        <dbReference type="PROSITE" id="PS50975"/>
    </source>
</evidence>
<dbReference type="Gene3D" id="3.30.470.20">
    <property type="entry name" value="ATP-grasp fold, B domain"/>
    <property type="match status" value="1"/>
</dbReference>
<evidence type="ECO:0000313" key="3">
    <source>
        <dbReference type="EMBL" id="KAJ4151098.1"/>
    </source>
</evidence>
<evidence type="ECO:0000256" key="1">
    <source>
        <dbReference type="PROSITE-ProRule" id="PRU00409"/>
    </source>
</evidence>
<reference evidence="3" key="1">
    <citation type="journal article" date="2023" name="Access Microbiol">
        <title>De-novo genome assembly for Akanthomyces muscarius, a biocontrol agent of insect agricultural pests.</title>
        <authorList>
            <person name="Erdos Z."/>
            <person name="Studholme D.J."/>
            <person name="Raymond B."/>
            <person name="Sharma M."/>
        </authorList>
    </citation>
    <scope>NUCLEOTIDE SEQUENCE</scope>
    <source>
        <strain evidence="3">Ve6</strain>
    </source>
</reference>
<gene>
    <name evidence="3" type="ORF">LMH87_011815</name>
</gene>